<keyword evidence="3" id="KW-1185">Reference proteome</keyword>
<evidence type="ECO:0000256" key="1">
    <source>
        <dbReference type="SAM" id="MobiDB-lite"/>
    </source>
</evidence>
<dbReference type="AlphaFoldDB" id="G3B1Q3"/>
<evidence type="ECO:0000313" key="2">
    <source>
        <dbReference type="EMBL" id="EGV64503.1"/>
    </source>
</evidence>
<organism evidence="3">
    <name type="scientific">Candida tenuis (strain ATCC 10573 / BCRC 21748 / CBS 615 / JCM 9827 / NBRC 10315 / NRRL Y-1498 / VKM Y-70)</name>
    <name type="common">Yeast</name>
    <name type="synonym">Yamadazyma tenuis</name>
    <dbReference type="NCBI Taxonomy" id="590646"/>
    <lineage>
        <taxon>Eukaryota</taxon>
        <taxon>Fungi</taxon>
        <taxon>Dikarya</taxon>
        <taxon>Ascomycota</taxon>
        <taxon>Saccharomycotina</taxon>
        <taxon>Pichiomycetes</taxon>
        <taxon>Debaryomycetaceae</taxon>
        <taxon>Yamadazyma</taxon>
    </lineage>
</organism>
<reference evidence="2 3" key="1">
    <citation type="journal article" date="2011" name="Proc. Natl. Acad. Sci. U.S.A.">
        <title>Comparative genomics of xylose-fermenting fungi for enhanced biofuel production.</title>
        <authorList>
            <person name="Wohlbach D.J."/>
            <person name="Kuo A."/>
            <person name="Sato T.K."/>
            <person name="Potts K.M."/>
            <person name="Salamov A.A."/>
            <person name="LaButti K.M."/>
            <person name="Sun H."/>
            <person name="Clum A."/>
            <person name="Pangilinan J.L."/>
            <person name="Lindquist E.A."/>
            <person name="Lucas S."/>
            <person name="Lapidus A."/>
            <person name="Jin M."/>
            <person name="Gunawan C."/>
            <person name="Balan V."/>
            <person name="Dale B.E."/>
            <person name="Jeffries T.W."/>
            <person name="Zinkel R."/>
            <person name="Barry K.W."/>
            <person name="Grigoriev I.V."/>
            <person name="Gasch A.P."/>
        </authorList>
    </citation>
    <scope>NUCLEOTIDE SEQUENCE [LARGE SCALE GENOMIC DNA]</scope>
    <source>
        <strain evidence="3">ATCC 10573 / BCRC 21748 / CBS 615 / JCM 9827 / NBRC 10315 / NRRL Y-1498 / VKM Y-70</strain>
    </source>
</reference>
<protein>
    <submittedName>
        <fullName evidence="2">Uncharacterized protein</fullName>
    </submittedName>
</protein>
<evidence type="ECO:0000313" key="3">
    <source>
        <dbReference type="Proteomes" id="UP000000707"/>
    </source>
</evidence>
<feature type="compositionally biased region" description="Polar residues" evidence="1">
    <location>
        <begin position="78"/>
        <end position="91"/>
    </location>
</feature>
<proteinExistence type="predicted"/>
<dbReference type="Proteomes" id="UP000000707">
    <property type="component" value="Unassembled WGS sequence"/>
</dbReference>
<gene>
    <name evidence="2" type="ORF">CANTEDRAFT_113270</name>
</gene>
<name>G3B1Q3_CANTC</name>
<feature type="non-terminal residue" evidence="2">
    <location>
        <position position="91"/>
    </location>
</feature>
<dbReference type="HOGENOM" id="CLU_2432790_0_0_1"/>
<feature type="region of interest" description="Disordered" evidence="1">
    <location>
        <begin position="71"/>
        <end position="91"/>
    </location>
</feature>
<sequence length="91" mass="10697">MPFTFSVYSRKVLDLNYEYIKKNLLLVILDRSEVPRLLVAHLHSLQKLCLHKYITAHMLKYFSKSKYLQPKKPHRNSVVGTQQSAPYYSGI</sequence>
<dbReference type="EMBL" id="GL996515">
    <property type="protein sequence ID" value="EGV64503.1"/>
    <property type="molecule type" value="Genomic_DNA"/>
</dbReference>
<accession>G3B1Q3</accession>